<dbReference type="Pfam" id="PF01943">
    <property type="entry name" value="Polysacc_synt"/>
    <property type="match status" value="1"/>
</dbReference>
<dbReference type="OrthoDB" id="3249502at2"/>
<dbReference type="GO" id="GO:0005886">
    <property type="term" value="C:plasma membrane"/>
    <property type="evidence" value="ECO:0007669"/>
    <property type="project" value="UniProtKB-SubCell"/>
</dbReference>
<evidence type="ECO:0000313" key="8">
    <source>
        <dbReference type="Proteomes" id="UP000289775"/>
    </source>
</evidence>
<evidence type="ECO:0000256" key="6">
    <source>
        <dbReference type="SAM" id="Phobius"/>
    </source>
</evidence>
<evidence type="ECO:0000313" key="7">
    <source>
        <dbReference type="EMBL" id="RYJ45587.1"/>
    </source>
</evidence>
<organism evidence="7 8">
    <name type="scientific">Flavobacterium beibuense</name>
    <dbReference type="NCBI Taxonomy" id="657326"/>
    <lineage>
        <taxon>Bacteria</taxon>
        <taxon>Pseudomonadati</taxon>
        <taxon>Bacteroidota</taxon>
        <taxon>Flavobacteriia</taxon>
        <taxon>Flavobacteriales</taxon>
        <taxon>Flavobacteriaceae</taxon>
        <taxon>Flavobacterium</taxon>
    </lineage>
</organism>
<protein>
    <submittedName>
        <fullName evidence="7">Polysaccharide biosynthesis protein</fullName>
    </submittedName>
</protein>
<feature type="transmembrane region" description="Helical" evidence="6">
    <location>
        <begin position="248"/>
        <end position="270"/>
    </location>
</feature>
<keyword evidence="8" id="KW-1185">Reference proteome</keyword>
<gene>
    <name evidence="7" type="ORF">NU09_0179</name>
</gene>
<comment type="caution">
    <text evidence="7">The sequence shown here is derived from an EMBL/GenBank/DDBJ whole genome shotgun (WGS) entry which is preliminary data.</text>
</comment>
<dbReference type="PANTHER" id="PTHR30250">
    <property type="entry name" value="PST FAMILY PREDICTED COLANIC ACID TRANSPORTER"/>
    <property type="match status" value="1"/>
</dbReference>
<sequence length="460" mass="53043">MQEQSKRLLSNTFFYTIGNFGAKFLILILLPFLSFYLSRADLGIYDLMITALNLFVPVITLQISDAVYRWILPIKEDDQLIRKVVSNGFILISGGVLFFQVIFFLTSLFVDFKYKLFFSIMIITYCYLPFFQYVIRGVGKTKIYAIGSLLNAFSLLLLNVFFLVFFKLGIQSLFISVVLSNFLTILFYVFFGEVKKNLSVFSFEKNLLKEMLFFSVPLVPNTISWWLINASDKFLILYFLNAEFNGIYAVSTRFPSIMILLNSVFILAWQDHTITSLNSKNSFEEKVFDKYMNFEFSVVLFLISTSKYLIMFTVDGDFYDAYKYMPLLYLGVAYSAFSGFFGAAFLKVKNTKGVLVSSFFSGLINIILSFFLIPYIGLYAPALGTLVSFIFMFFLRVKQTKDFYFIKVNYSRLTYLTISCLSFAYLSFLDIKVVNIILIVVSVILLVVLNANTIKKIINR</sequence>
<feature type="transmembrane region" description="Helical" evidence="6">
    <location>
        <begin position="409"/>
        <end position="428"/>
    </location>
</feature>
<dbReference type="EMBL" id="JUIW01000001">
    <property type="protein sequence ID" value="RYJ45587.1"/>
    <property type="molecule type" value="Genomic_DNA"/>
</dbReference>
<evidence type="ECO:0000256" key="4">
    <source>
        <dbReference type="ARBA" id="ARBA00022989"/>
    </source>
</evidence>
<feature type="transmembrane region" description="Helical" evidence="6">
    <location>
        <begin position="143"/>
        <end position="166"/>
    </location>
</feature>
<feature type="transmembrane region" description="Helical" evidence="6">
    <location>
        <begin position="326"/>
        <end position="346"/>
    </location>
</feature>
<keyword evidence="2" id="KW-1003">Cell membrane</keyword>
<keyword evidence="5 6" id="KW-0472">Membrane</keyword>
<proteinExistence type="predicted"/>
<feature type="transmembrane region" description="Helical" evidence="6">
    <location>
        <begin position="172"/>
        <end position="191"/>
    </location>
</feature>
<feature type="transmembrane region" description="Helical" evidence="6">
    <location>
        <begin position="434"/>
        <end position="454"/>
    </location>
</feature>
<feature type="transmembrane region" description="Helical" evidence="6">
    <location>
        <begin position="12"/>
        <end position="36"/>
    </location>
</feature>
<evidence type="ECO:0000256" key="2">
    <source>
        <dbReference type="ARBA" id="ARBA00022475"/>
    </source>
</evidence>
<feature type="transmembrane region" description="Helical" evidence="6">
    <location>
        <begin position="84"/>
        <end position="110"/>
    </location>
</feature>
<feature type="transmembrane region" description="Helical" evidence="6">
    <location>
        <begin position="42"/>
        <end position="63"/>
    </location>
</feature>
<accession>A0A444WID9</accession>
<dbReference type="InterPro" id="IPR002797">
    <property type="entry name" value="Polysacc_synth"/>
</dbReference>
<feature type="transmembrane region" description="Helical" evidence="6">
    <location>
        <begin position="353"/>
        <end position="373"/>
    </location>
</feature>
<dbReference type="RefSeq" id="WP_129749361.1">
    <property type="nucleotide sequence ID" value="NZ_JUIW01000001.1"/>
</dbReference>
<keyword evidence="4 6" id="KW-1133">Transmembrane helix</keyword>
<feature type="transmembrane region" description="Helical" evidence="6">
    <location>
        <begin position="379"/>
        <end position="397"/>
    </location>
</feature>
<dbReference type="InterPro" id="IPR050833">
    <property type="entry name" value="Poly_Biosynth_Transport"/>
</dbReference>
<feature type="transmembrane region" description="Helical" evidence="6">
    <location>
        <begin position="116"/>
        <end position="136"/>
    </location>
</feature>
<evidence type="ECO:0000256" key="3">
    <source>
        <dbReference type="ARBA" id="ARBA00022692"/>
    </source>
</evidence>
<dbReference type="AlphaFoldDB" id="A0A444WID9"/>
<reference evidence="7 8" key="1">
    <citation type="submission" date="2014-12" db="EMBL/GenBank/DDBJ databases">
        <title>Genome sequence of Flavobacterium beibuense RSKm HC5.</title>
        <authorList>
            <person name="Kim J.F."/>
            <person name="Song J.Y."/>
            <person name="Kwak M.-J."/>
            <person name="Lee S.-W."/>
        </authorList>
    </citation>
    <scope>NUCLEOTIDE SEQUENCE [LARGE SCALE GENOMIC DNA]</scope>
    <source>
        <strain evidence="7 8">RSKm HC5</strain>
    </source>
</reference>
<keyword evidence="3 6" id="KW-0812">Transmembrane</keyword>
<evidence type="ECO:0000256" key="5">
    <source>
        <dbReference type="ARBA" id="ARBA00023136"/>
    </source>
</evidence>
<feature type="transmembrane region" description="Helical" evidence="6">
    <location>
        <begin position="291"/>
        <end position="314"/>
    </location>
</feature>
<feature type="transmembrane region" description="Helical" evidence="6">
    <location>
        <begin position="211"/>
        <end position="228"/>
    </location>
</feature>
<dbReference type="Proteomes" id="UP000289775">
    <property type="component" value="Unassembled WGS sequence"/>
</dbReference>
<name>A0A444WID9_9FLAO</name>
<evidence type="ECO:0000256" key="1">
    <source>
        <dbReference type="ARBA" id="ARBA00004651"/>
    </source>
</evidence>
<dbReference type="PANTHER" id="PTHR30250:SF11">
    <property type="entry name" value="O-ANTIGEN TRANSPORTER-RELATED"/>
    <property type="match status" value="1"/>
</dbReference>
<comment type="subcellular location">
    <subcellularLocation>
        <location evidence="1">Cell membrane</location>
        <topology evidence="1">Multi-pass membrane protein</topology>
    </subcellularLocation>
</comment>